<proteinExistence type="predicted"/>
<reference evidence="1 2" key="2">
    <citation type="journal article" date="2017" name="Front. Plant Sci.">
        <title>Gene Classification and Mining of Molecular Markers Useful in Red Clover (Trifolium pratense) Breeding.</title>
        <authorList>
            <person name="Istvanek J."/>
            <person name="Dluhosova J."/>
            <person name="Dluhos P."/>
            <person name="Patkova L."/>
            <person name="Nedelnik J."/>
            <person name="Repkova J."/>
        </authorList>
    </citation>
    <scope>NUCLEOTIDE SEQUENCE [LARGE SCALE GENOMIC DNA]</scope>
    <source>
        <strain evidence="2">cv. Tatra</strain>
        <tissue evidence="1">Young leaves</tissue>
    </source>
</reference>
<evidence type="ECO:0000313" key="2">
    <source>
        <dbReference type="Proteomes" id="UP000236291"/>
    </source>
</evidence>
<organism evidence="1 2">
    <name type="scientific">Trifolium pratense</name>
    <name type="common">Red clover</name>
    <dbReference type="NCBI Taxonomy" id="57577"/>
    <lineage>
        <taxon>Eukaryota</taxon>
        <taxon>Viridiplantae</taxon>
        <taxon>Streptophyta</taxon>
        <taxon>Embryophyta</taxon>
        <taxon>Tracheophyta</taxon>
        <taxon>Spermatophyta</taxon>
        <taxon>Magnoliopsida</taxon>
        <taxon>eudicotyledons</taxon>
        <taxon>Gunneridae</taxon>
        <taxon>Pentapetalae</taxon>
        <taxon>rosids</taxon>
        <taxon>fabids</taxon>
        <taxon>Fabales</taxon>
        <taxon>Fabaceae</taxon>
        <taxon>Papilionoideae</taxon>
        <taxon>50 kb inversion clade</taxon>
        <taxon>NPAAA clade</taxon>
        <taxon>Hologalegina</taxon>
        <taxon>IRL clade</taxon>
        <taxon>Trifolieae</taxon>
        <taxon>Trifolium</taxon>
    </lineage>
</organism>
<comment type="caution">
    <text evidence="1">The sequence shown here is derived from an EMBL/GenBank/DDBJ whole genome shotgun (WGS) entry which is preliminary data.</text>
</comment>
<name>A0A2K3L033_TRIPR</name>
<dbReference type="EMBL" id="ASHM01023908">
    <property type="protein sequence ID" value="PNX71883.1"/>
    <property type="molecule type" value="Genomic_DNA"/>
</dbReference>
<reference evidence="1 2" key="1">
    <citation type="journal article" date="2014" name="Am. J. Bot.">
        <title>Genome assembly and annotation for red clover (Trifolium pratense; Fabaceae).</title>
        <authorList>
            <person name="Istvanek J."/>
            <person name="Jaros M."/>
            <person name="Krenek A."/>
            <person name="Repkova J."/>
        </authorList>
    </citation>
    <scope>NUCLEOTIDE SEQUENCE [LARGE SCALE GENOMIC DNA]</scope>
    <source>
        <strain evidence="2">cv. Tatra</strain>
        <tissue evidence="1">Young leaves</tissue>
    </source>
</reference>
<gene>
    <name evidence="1" type="ORF">L195_g027769</name>
</gene>
<evidence type="ECO:0000313" key="1">
    <source>
        <dbReference type="EMBL" id="PNX71883.1"/>
    </source>
</evidence>
<dbReference type="AlphaFoldDB" id="A0A2K3L033"/>
<protein>
    <submittedName>
        <fullName evidence="1">Uncharacterized protein</fullName>
    </submittedName>
</protein>
<sequence length="76" mass="8445">RSIAQLSEIGELNSSVGCAMAPLDCAWRNLNGITRCFPGVLRHGAMELRMAQMKLEKEEFASVFCAMAQRSCAWHN</sequence>
<dbReference type="Proteomes" id="UP000236291">
    <property type="component" value="Unassembled WGS sequence"/>
</dbReference>
<accession>A0A2K3L033</accession>
<feature type="non-terminal residue" evidence="1">
    <location>
        <position position="1"/>
    </location>
</feature>